<evidence type="ECO:0000256" key="3">
    <source>
        <dbReference type="ARBA" id="ARBA00023237"/>
    </source>
</evidence>
<evidence type="ECO:0000256" key="2">
    <source>
        <dbReference type="ARBA" id="ARBA00023136"/>
    </source>
</evidence>
<proteinExistence type="predicted"/>
<dbReference type="PANTHER" id="PTHR30329">
    <property type="entry name" value="STATOR ELEMENT OF FLAGELLAR MOTOR COMPLEX"/>
    <property type="match status" value="1"/>
</dbReference>
<evidence type="ECO:0000313" key="8">
    <source>
        <dbReference type="EMBL" id="CCH00993.1"/>
    </source>
</evidence>
<feature type="repeat" description="TPR" evidence="4">
    <location>
        <begin position="38"/>
        <end position="71"/>
    </location>
</feature>
<dbReference type="CDD" id="cd07185">
    <property type="entry name" value="OmpA_C-like"/>
    <property type="match status" value="1"/>
</dbReference>
<evidence type="ECO:0000259" key="7">
    <source>
        <dbReference type="PROSITE" id="PS51123"/>
    </source>
</evidence>
<evidence type="ECO:0000256" key="5">
    <source>
        <dbReference type="PROSITE-ProRule" id="PRU00473"/>
    </source>
</evidence>
<dbReference type="InterPro" id="IPR011659">
    <property type="entry name" value="WD40"/>
</dbReference>
<dbReference type="PROSITE" id="PS51123">
    <property type="entry name" value="OMPA_2"/>
    <property type="match status" value="1"/>
</dbReference>
<dbReference type="PRINTS" id="PR01021">
    <property type="entry name" value="OMPADOMAIN"/>
</dbReference>
<dbReference type="Gene3D" id="2.60.40.1120">
    <property type="entry name" value="Carboxypeptidase-like, regulatory domain"/>
    <property type="match status" value="1"/>
</dbReference>
<dbReference type="SUPFAM" id="SSF103088">
    <property type="entry name" value="OmpA-like"/>
    <property type="match status" value="1"/>
</dbReference>
<dbReference type="SUPFAM" id="SSF49464">
    <property type="entry name" value="Carboxypeptidase regulatory domain-like"/>
    <property type="match status" value="1"/>
</dbReference>
<comment type="subcellular location">
    <subcellularLocation>
        <location evidence="1">Cell outer membrane</location>
    </subcellularLocation>
</comment>
<dbReference type="PROSITE" id="PS50005">
    <property type="entry name" value="TPR"/>
    <property type="match status" value="2"/>
</dbReference>
<keyword evidence="2 5" id="KW-0472">Membrane</keyword>
<dbReference type="STRING" id="1166018.FAES_2984"/>
<dbReference type="GO" id="GO:0009279">
    <property type="term" value="C:cell outer membrane"/>
    <property type="evidence" value="ECO:0007669"/>
    <property type="project" value="UniProtKB-SubCell"/>
</dbReference>
<dbReference type="InterPro" id="IPR011990">
    <property type="entry name" value="TPR-like_helical_dom_sf"/>
</dbReference>
<dbReference type="eggNOG" id="COG0823">
    <property type="taxonomic scope" value="Bacteria"/>
</dbReference>
<dbReference type="PANTHER" id="PTHR30329:SF21">
    <property type="entry name" value="LIPOPROTEIN YIAD-RELATED"/>
    <property type="match status" value="1"/>
</dbReference>
<accession>I0KA40</accession>
<dbReference type="InterPro" id="IPR008969">
    <property type="entry name" value="CarboxyPept-like_regulatory"/>
</dbReference>
<dbReference type="InterPro" id="IPR050330">
    <property type="entry name" value="Bact_OuterMem_StrucFunc"/>
</dbReference>
<dbReference type="HOGENOM" id="CLU_014978_1_0_10"/>
<keyword evidence="9" id="KW-1185">Reference proteome</keyword>
<name>I0KA40_9BACT</name>
<evidence type="ECO:0000256" key="1">
    <source>
        <dbReference type="ARBA" id="ARBA00004442"/>
    </source>
</evidence>
<dbReference type="Proteomes" id="UP000011058">
    <property type="component" value="Chromosome"/>
</dbReference>
<organism evidence="8 9">
    <name type="scientific">Fibrella aestuarina BUZ 2</name>
    <dbReference type="NCBI Taxonomy" id="1166018"/>
    <lineage>
        <taxon>Bacteria</taxon>
        <taxon>Pseudomonadati</taxon>
        <taxon>Bacteroidota</taxon>
        <taxon>Cytophagia</taxon>
        <taxon>Cytophagales</taxon>
        <taxon>Spirosomataceae</taxon>
        <taxon>Fibrella</taxon>
    </lineage>
</organism>
<feature type="repeat" description="TPR" evidence="4">
    <location>
        <begin position="72"/>
        <end position="105"/>
    </location>
</feature>
<dbReference type="KEGG" id="fae:FAES_2984"/>
<evidence type="ECO:0000256" key="4">
    <source>
        <dbReference type="PROSITE-ProRule" id="PRU00339"/>
    </source>
</evidence>
<feature type="domain" description="OmpA-like" evidence="7">
    <location>
        <begin position="543"/>
        <end position="657"/>
    </location>
</feature>
<dbReference type="Gene3D" id="2.120.10.30">
    <property type="entry name" value="TolB, C-terminal domain"/>
    <property type="match status" value="1"/>
</dbReference>
<sequence>MHNARCTMSKHVNWLSILFIVYCTLYIVHSSPAQSKRAQDLYQQGVTLFRERKPNEAIPFFQQAVKESPTYLDAHMQLGMAYEYTRKPEQALGAYKQIIALQPNPAVAGQAYQQTASILLRLGRYAEAIPVLEAYSHNFAPQSSKAKQIQRGLATARFGMDALAHPVSVQPKPLAESLNVGQSQYFPVLTADEQTIVFTMLKPEGDEDLMTANQASEGGWQAPTPLSANISTPDNEGTATLSADGRLLVFTACQSSGTRQGFGSCDLFSSQKTGDAWSVPQNLGPVINTRYYESQPSLSADGRQLYFISDRPGGIGKRDIWRSDRDAQGNWGEPVNLGQPVNTVFDEASPFMHANGQALFFASDGHPGMGGYDLFLSRFRPDSLRAGWSVPQNLGYPINSSEDQASLFVSANGSKAYYSFEEQKDGVSQRSRIYTFDLPTALREQVRPVNYLKGLVTDARSRKPLNASIDLIDVRTNQVVSRVKTDEQTGQYVAVLPAGGEYALYVSAPGYLFKSLAFNYTDKLTTETGMGKGMALDATLEPISNTSKETLNNLFFESGRYELSTKSRTELERLAEFLKVNPTTKIEIAGHTDDRGEAAANLELSRRRAAAVVGYLAQMGIDPARMKSVGYGKTRPAVAGTSDEARQRNRRIEWRVL</sequence>
<dbReference type="EMBL" id="HE796683">
    <property type="protein sequence ID" value="CCH00993.1"/>
    <property type="molecule type" value="Genomic_DNA"/>
</dbReference>
<reference evidence="8 9" key="1">
    <citation type="journal article" date="2012" name="J. Bacteriol.">
        <title>Genome Sequence of Fibrella aestuarina BUZ 2T, a Filamentous Marine Bacterium.</title>
        <authorList>
            <person name="Filippini M."/>
            <person name="Qi W."/>
            <person name="Blom J."/>
            <person name="Goesmann A."/>
            <person name="Smits T.H."/>
            <person name="Bagheri H.C."/>
        </authorList>
    </citation>
    <scope>NUCLEOTIDE SEQUENCE [LARGE SCALE GENOMIC DNA]</scope>
    <source>
        <strain evidence="9">BUZ 2T</strain>
    </source>
</reference>
<keyword evidence="3" id="KW-0998">Cell outer membrane</keyword>
<keyword evidence="4" id="KW-0802">TPR repeat</keyword>
<gene>
    <name evidence="8" type="ORF">FAES_2984</name>
</gene>
<dbReference type="eggNOG" id="COG2885">
    <property type="taxonomic scope" value="Bacteria"/>
</dbReference>
<dbReference type="Gene3D" id="1.25.40.10">
    <property type="entry name" value="Tetratricopeptide repeat domain"/>
    <property type="match status" value="1"/>
</dbReference>
<dbReference type="AlphaFoldDB" id="I0KA40"/>
<keyword evidence="6" id="KW-1133">Transmembrane helix</keyword>
<keyword evidence="6" id="KW-0812">Transmembrane</keyword>
<dbReference type="SMART" id="SM00028">
    <property type="entry name" value="TPR"/>
    <property type="match status" value="2"/>
</dbReference>
<evidence type="ECO:0000256" key="6">
    <source>
        <dbReference type="SAM" id="Phobius"/>
    </source>
</evidence>
<dbReference type="Gene3D" id="3.30.1330.60">
    <property type="entry name" value="OmpA-like domain"/>
    <property type="match status" value="1"/>
</dbReference>
<feature type="transmembrane region" description="Helical" evidence="6">
    <location>
        <begin position="12"/>
        <end position="29"/>
    </location>
</feature>
<dbReference type="InterPro" id="IPR036737">
    <property type="entry name" value="OmpA-like_sf"/>
</dbReference>
<dbReference type="SUPFAM" id="SSF48452">
    <property type="entry name" value="TPR-like"/>
    <property type="match status" value="1"/>
</dbReference>
<dbReference type="Pfam" id="PF07676">
    <property type="entry name" value="PD40"/>
    <property type="match status" value="3"/>
</dbReference>
<dbReference type="InterPro" id="IPR006664">
    <property type="entry name" value="OMP_bac"/>
</dbReference>
<dbReference type="PATRIC" id="fig|1166018.3.peg.4753"/>
<dbReference type="Pfam" id="PF00691">
    <property type="entry name" value="OmpA"/>
    <property type="match status" value="1"/>
</dbReference>
<dbReference type="eggNOG" id="COG0457">
    <property type="taxonomic scope" value="Bacteria"/>
</dbReference>
<protein>
    <submittedName>
        <fullName evidence="8">OmpA/MotB domain protein</fullName>
    </submittedName>
</protein>
<dbReference type="Pfam" id="PF14559">
    <property type="entry name" value="TPR_19"/>
    <property type="match status" value="1"/>
</dbReference>
<dbReference type="InterPro" id="IPR006665">
    <property type="entry name" value="OmpA-like"/>
</dbReference>
<dbReference type="InterPro" id="IPR019734">
    <property type="entry name" value="TPR_rpt"/>
</dbReference>
<dbReference type="InterPro" id="IPR011042">
    <property type="entry name" value="6-blade_b-propeller_TolB-like"/>
</dbReference>
<dbReference type="SUPFAM" id="SSF82171">
    <property type="entry name" value="DPP6 N-terminal domain-like"/>
    <property type="match status" value="1"/>
</dbReference>
<evidence type="ECO:0000313" key="9">
    <source>
        <dbReference type="Proteomes" id="UP000011058"/>
    </source>
</evidence>